<dbReference type="RefSeq" id="WP_281192566.1">
    <property type="nucleotide sequence ID" value="NZ_LWMT01000271.1"/>
</dbReference>
<dbReference type="EMBL" id="LWMT01000271">
    <property type="protein sequence ID" value="KZX10599.1"/>
    <property type="molecule type" value="Genomic_DNA"/>
</dbReference>
<name>A0A165ZE18_9EURY</name>
<protein>
    <submittedName>
        <fullName evidence="1">Uncharacterized protein</fullName>
    </submittedName>
</protein>
<gene>
    <name evidence="1" type="ORF">MBFIL_17170</name>
</gene>
<evidence type="ECO:0000313" key="2">
    <source>
        <dbReference type="Proteomes" id="UP000077066"/>
    </source>
</evidence>
<dbReference type="STRING" id="55758.MBFIL_17170"/>
<reference evidence="1 2" key="1">
    <citation type="submission" date="2016-04" db="EMBL/GenBank/DDBJ databases">
        <title>Genome sequence of Methanobrevibacter filiformis DSM 11501.</title>
        <authorList>
            <person name="Poehlein A."/>
            <person name="Seedorf H."/>
            <person name="Daniel R."/>
        </authorList>
    </citation>
    <scope>NUCLEOTIDE SEQUENCE [LARGE SCALE GENOMIC DNA]</scope>
    <source>
        <strain evidence="1 2">DSM 11501</strain>
    </source>
</reference>
<accession>A0A165ZE18</accession>
<organism evidence="1 2">
    <name type="scientific">Methanobrevibacter filiformis</name>
    <dbReference type="NCBI Taxonomy" id="55758"/>
    <lineage>
        <taxon>Archaea</taxon>
        <taxon>Methanobacteriati</taxon>
        <taxon>Methanobacteriota</taxon>
        <taxon>Methanomada group</taxon>
        <taxon>Methanobacteria</taxon>
        <taxon>Methanobacteriales</taxon>
        <taxon>Methanobacteriaceae</taxon>
        <taxon>Methanobrevibacter</taxon>
    </lineage>
</organism>
<proteinExistence type="predicted"/>
<dbReference type="AlphaFoldDB" id="A0A165ZE18"/>
<comment type="caution">
    <text evidence="1">The sequence shown here is derived from an EMBL/GenBank/DDBJ whole genome shotgun (WGS) entry which is preliminary data.</text>
</comment>
<evidence type="ECO:0000313" key="1">
    <source>
        <dbReference type="EMBL" id="KZX10599.1"/>
    </source>
</evidence>
<dbReference type="PATRIC" id="fig|55758.3.peg.1932"/>
<dbReference type="Proteomes" id="UP000077066">
    <property type="component" value="Unassembled WGS sequence"/>
</dbReference>
<keyword evidence="2" id="KW-1185">Reference proteome</keyword>
<sequence>MSEHLNTTHDDYMKKMKKTFLKPDRTQVLFKTNNLKDKMMS</sequence>